<organism evidence="1 2">
    <name type="scientific">Synechococcus phage S-CAM7</name>
    <dbReference type="NCBI Taxonomy" id="1883368"/>
    <lineage>
        <taxon>Viruses</taxon>
        <taxon>Duplodnaviria</taxon>
        <taxon>Heunggongvirae</taxon>
        <taxon>Uroviricota</taxon>
        <taxon>Caudoviricetes</taxon>
        <taxon>Pantevenvirales</taxon>
        <taxon>Kyanoviridae</taxon>
        <taxon>Mazuvirus</taxon>
        <taxon>Mazuvirus scam7</taxon>
    </lineage>
</organism>
<dbReference type="EMBL" id="MT586120">
    <property type="protein sequence ID" value="QLF86287.1"/>
    <property type="molecule type" value="Genomic_DNA"/>
</dbReference>
<dbReference type="Proteomes" id="UP000510897">
    <property type="component" value="Segment"/>
</dbReference>
<dbReference type="Gene3D" id="2.60.40.10">
    <property type="entry name" value="Immunoglobulins"/>
    <property type="match status" value="1"/>
</dbReference>
<reference evidence="1 2" key="1">
    <citation type="submission" date="2020-06" db="EMBL/GenBank/DDBJ databases">
        <authorList>
            <person name="Puxty R.J."/>
            <person name="Weihe C."/>
            <person name="Marston M.F."/>
            <person name="Martiny J.B.H."/>
        </authorList>
    </citation>
    <scope>NUCLEOTIDE SEQUENCE [LARGE SCALE GENOMIC DNA]</scope>
    <source>
        <strain evidence="1">0809CC03</strain>
    </source>
</reference>
<evidence type="ECO:0000313" key="2">
    <source>
        <dbReference type="Proteomes" id="UP000510897"/>
    </source>
</evidence>
<name>A0A7D5JM90_9CAUD</name>
<accession>A0A7D5JM90</accession>
<proteinExistence type="predicted"/>
<dbReference type="InterPro" id="IPR013783">
    <property type="entry name" value="Ig-like_fold"/>
</dbReference>
<protein>
    <submittedName>
        <fullName evidence="1">Uncharacterized protein</fullName>
    </submittedName>
</protein>
<evidence type="ECO:0000313" key="1">
    <source>
        <dbReference type="EMBL" id="QLF86287.1"/>
    </source>
</evidence>
<sequence length="196" mass="21467">MAIQIHRGILGSHSPLILFTGRASDGTTSANGANRINGISVQYNTDDADYVDVIDDSLTTSNNHTTFDLYKVHYSEWLDIDGNSFGSAENVVQYIEQQITASQDRISFSQATAHTLTGIPETVSASVGVAFTYNANYYNGVSYFWDEESFPSGVEVSRYDRRRISGIVTQTGSYTINFQVANHNGTIPTSVIVDVT</sequence>
<gene>
    <name evidence="1" type="ORF">CC030809_00239</name>
</gene>
<reference evidence="1 2" key="2">
    <citation type="submission" date="2020-07" db="EMBL/GenBank/DDBJ databases">
        <title>Signatures of coevolution in a cyanophage population.</title>
        <authorList>
            <person name="Abebe J."/>
        </authorList>
    </citation>
    <scope>NUCLEOTIDE SEQUENCE [LARGE SCALE GENOMIC DNA]</scope>
    <source>
        <strain evidence="1">0809CC03</strain>
    </source>
</reference>